<evidence type="ECO:0000313" key="2">
    <source>
        <dbReference type="Proteomes" id="UP000054630"/>
    </source>
</evidence>
<organism evidence="1 2">
    <name type="scientific">Trichinella nelsoni</name>
    <dbReference type="NCBI Taxonomy" id="6336"/>
    <lineage>
        <taxon>Eukaryota</taxon>
        <taxon>Metazoa</taxon>
        <taxon>Ecdysozoa</taxon>
        <taxon>Nematoda</taxon>
        <taxon>Enoplea</taxon>
        <taxon>Dorylaimia</taxon>
        <taxon>Trichinellida</taxon>
        <taxon>Trichinellidae</taxon>
        <taxon>Trichinella</taxon>
    </lineage>
</organism>
<comment type="caution">
    <text evidence="1">The sequence shown here is derived from an EMBL/GenBank/DDBJ whole genome shotgun (WGS) entry which is preliminary data.</text>
</comment>
<protein>
    <submittedName>
        <fullName evidence="1">Uncharacterized protein</fullName>
    </submittedName>
</protein>
<accession>A0A0V0RVX9</accession>
<dbReference type="Proteomes" id="UP000054630">
    <property type="component" value="Unassembled WGS sequence"/>
</dbReference>
<sequence length="135" mass="15316">MYTHEPTVIERNPSASGRGLSNLGMRVVRQSFRIWEMFLSSRKVLKTLEKQWGQISRRRDTLTPSGPDAEPRFISLRCSPTSHIVYRGAHRKEGGAVSRWLLTQSYCKSTVYQAVEDSELPDGLSERPEASMECG</sequence>
<dbReference type="EMBL" id="JYDL01000069">
    <property type="protein sequence ID" value="KRX18659.1"/>
    <property type="molecule type" value="Genomic_DNA"/>
</dbReference>
<keyword evidence="2" id="KW-1185">Reference proteome</keyword>
<reference evidence="1 2" key="1">
    <citation type="submission" date="2015-01" db="EMBL/GenBank/DDBJ databases">
        <title>Evolution of Trichinella species and genotypes.</title>
        <authorList>
            <person name="Korhonen P.K."/>
            <person name="Edoardo P."/>
            <person name="Giuseppe L.R."/>
            <person name="Gasser R.B."/>
        </authorList>
    </citation>
    <scope>NUCLEOTIDE SEQUENCE [LARGE SCALE GENOMIC DNA]</scope>
    <source>
        <strain evidence="1">ISS37</strain>
    </source>
</reference>
<proteinExistence type="predicted"/>
<name>A0A0V0RVX9_9BILA</name>
<dbReference type="AlphaFoldDB" id="A0A0V0RVX9"/>
<evidence type="ECO:0000313" key="1">
    <source>
        <dbReference type="EMBL" id="KRX18659.1"/>
    </source>
</evidence>
<gene>
    <name evidence="1" type="ORF">T07_11502</name>
</gene>